<dbReference type="InterPro" id="IPR027381">
    <property type="entry name" value="LytR/CpsA/Psr_C"/>
</dbReference>
<dbReference type="RefSeq" id="WP_158052164.1">
    <property type="nucleotide sequence ID" value="NZ_WBKB01000004.1"/>
</dbReference>
<evidence type="ECO:0000256" key="2">
    <source>
        <dbReference type="SAM" id="Phobius"/>
    </source>
</evidence>
<feature type="region of interest" description="Disordered" evidence="1">
    <location>
        <begin position="64"/>
        <end position="96"/>
    </location>
</feature>
<reference evidence="4 5" key="1">
    <citation type="submission" date="2019-09" db="EMBL/GenBank/DDBJ databases">
        <title>Phylogeny of genus Pseudoclavibacter and closely related genus.</title>
        <authorList>
            <person name="Li Y."/>
        </authorList>
    </citation>
    <scope>NUCLEOTIDE SEQUENCE [LARGE SCALE GENOMIC DNA]</scope>
    <source>
        <strain evidence="4 5">KCTC 13959</strain>
    </source>
</reference>
<evidence type="ECO:0000256" key="1">
    <source>
        <dbReference type="SAM" id="MobiDB-lite"/>
    </source>
</evidence>
<accession>A0A7J5BAN8</accession>
<dbReference type="PANTHER" id="PTHR33392:SF6">
    <property type="entry name" value="POLYISOPRENYL-TEICHOIC ACID--PEPTIDOGLYCAN TEICHOIC ACID TRANSFERASE TAGU"/>
    <property type="match status" value="1"/>
</dbReference>
<evidence type="ECO:0000313" key="4">
    <source>
        <dbReference type="EMBL" id="KAB1643115.1"/>
    </source>
</evidence>
<dbReference type="Proteomes" id="UP000433493">
    <property type="component" value="Unassembled WGS sequence"/>
</dbReference>
<proteinExistence type="predicted"/>
<keyword evidence="2" id="KW-0812">Transmembrane</keyword>
<evidence type="ECO:0000313" key="5">
    <source>
        <dbReference type="Proteomes" id="UP000433493"/>
    </source>
</evidence>
<dbReference type="EMBL" id="WBKB01000004">
    <property type="protein sequence ID" value="KAB1643115.1"/>
    <property type="molecule type" value="Genomic_DNA"/>
</dbReference>
<dbReference type="Pfam" id="PF13399">
    <property type="entry name" value="LytR_C"/>
    <property type="match status" value="1"/>
</dbReference>
<keyword evidence="2" id="KW-1133">Transmembrane helix</keyword>
<sequence>MKYPKDRFDDFPASLKRRGAHRAPRGRGSKLASWLIALASFVLLVGIGVGVMWMIDRQVQFTSQAGDEATTETTPAATEEPETTPTPTEPEATQDPNISVTVLNGAGVGGLAGATSDLLTGDSWNVVTVSDADSADYSTTIVAVGSEADLGAALGVVETLGFGEAQVDPQIANAGEIVVIAGADAASLVNG</sequence>
<feature type="compositionally biased region" description="Low complexity" evidence="1">
    <location>
        <begin position="71"/>
        <end position="93"/>
    </location>
</feature>
<comment type="caution">
    <text evidence="4">The sequence shown here is derived from an EMBL/GenBank/DDBJ whole genome shotgun (WGS) entry which is preliminary data.</text>
</comment>
<keyword evidence="5" id="KW-1185">Reference proteome</keyword>
<dbReference type="InterPro" id="IPR050922">
    <property type="entry name" value="LytR/CpsA/Psr_CW_biosynth"/>
</dbReference>
<evidence type="ECO:0000259" key="3">
    <source>
        <dbReference type="Pfam" id="PF13399"/>
    </source>
</evidence>
<dbReference type="OrthoDB" id="5125199at2"/>
<keyword evidence="2" id="KW-0472">Membrane</keyword>
<gene>
    <name evidence="4" type="ORF">F8O05_07675</name>
</gene>
<feature type="domain" description="LytR/CpsA/Psr regulator C-terminal" evidence="3">
    <location>
        <begin position="98"/>
        <end position="184"/>
    </location>
</feature>
<dbReference type="AlphaFoldDB" id="A0A7J5BAN8"/>
<name>A0A7J5BAN8_9MICO</name>
<dbReference type="PANTHER" id="PTHR33392">
    <property type="entry name" value="POLYISOPRENYL-TEICHOIC ACID--PEPTIDOGLYCAN TEICHOIC ACID TRANSFERASE TAGU"/>
    <property type="match status" value="1"/>
</dbReference>
<organism evidence="4 5">
    <name type="scientific">Gulosibacter chungangensis</name>
    <dbReference type="NCBI Taxonomy" id="979746"/>
    <lineage>
        <taxon>Bacteria</taxon>
        <taxon>Bacillati</taxon>
        <taxon>Actinomycetota</taxon>
        <taxon>Actinomycetes</taxon>
        <taxon>Micrococcales</taxon>
        <taxon>Microbacteriaceae</taxon>
        <taxon>Gulosibacter</taxon>
    </lineage>
</organism>
<protein>
    <submittedName>
        <fullName evidence="4">LytR family transcriptional regulator</fullName>
    </submittedName>
</protein>
<feature type="transmembrane region" description="Helical" evidence="2">
    <location>
        <begin position="31"/>
        <end position="55"/>
    </location>
</feature>
<dbReference type="Gene3D" id="3.30.70.2390">
    <property type="match status" value="1"/>
</dbReference>